<evidence type="ECO:0000256" key="3">
    <source>
        <dbReference type="ARBA" id="ARBA00022475"/>
    </source>
</evidence>
<dbReference type="NCBIfam" id="TIGR02532">
    <property type="entry name" value="IV_pilin_GFxxxE"/>
    <property type="match status" value="1"/>
</dbReference>
<comment type="caution">
    <text evidence="12">The sequence shown here is derived from an EMBL/GenBank/DDBJ whole genome shotgun (WGS) entry which is preliminary data.</text>
</comment>
<dbReference type="InterPro" id="IPR012902">
    <property type="entry name" value="N_methyl_site"/>
</dbReference>
<feature type="domain" description="General secretion pathway GspH" evidence="11">
    <location>
        <begin position="48"/>
        <end position="129"/>
    </location>
</feature>
<accession>A0ABQ4KE97</accession>
<keyword evidence="8 10" id="KW-0472">Membrane</keyword>
<dbReference type="PIRSF" id="PIRSF021292">
    <property type="entry name" value="Competence_ComGD"/>
    <property type="match status" value="1"/>
</dbReference>
<keyword evidence="3" id="KW-1003">Cell membrane</keyword>
<dbReference type="Pfam" id="PF07963">
    <property type="entry name" value="N_methyl"/>
    <property type="match status" value="1"/>
</dbReference>
<dbReference type="Proteomes" id="UP000679950">
    <property type="component" value="Unassembled WGS sequence"/>
</dbReference>
<dbReference type="Pfam" id="PF12019">
    <property type="entry name" value="GspH"/>
    <property type="match status" value="1"/>
</dbReference>
<evidence type="ECO:0000256" key="5">
    <source>
        <dbReference type="ARBA" id="ARBA00022519"/>
    </source>
</evidence>
<proteinExistence type="predicted"/>
<keyword evidence="6 10" id="KW-0812">Transmembrane</keyword>
<keyword evidence="4" id="KW-0488">Methylation</keyword>
<dbReference type="SUPFAM" id="SSF54523">
    <property type="entry name" value="Pili subunits"/>
    <property type="match status" value="1"/>
</dbReference>
<evidence type="ECO:0000256" key="2">
    <source>
        <dbReference type="ARBA" id="ARBA00004377"/>
    </source>
</evidence>
<evidence type="ECO:0000259" key="11">
    <source>
        <dbReference type="Pfam" id="PF12019"/>
    </source>
</evidence>
<evidence type="ECO:0000256" key="6">
    <source>
        <dbReference type="ARBA" id="ARBA00022692"/>
    </source>
</evidence>
<evidence type="ECO:0000313" key="12">
    <source>
        <dbReference type="EMBL" id="GIN55769.1"/>
    </source>
</evidence>
<keyword evidence="7 10" id="KW-1133">Transmembrane helix</keyword>
<keyword evidence="5" id="KW-0997">Cell inner membrane</keyword>
<name>A0ABQ4KE97_9BACI</name>
<gene>
    <name evidence="12" type="ORF">J8TS2_00880</name>
</gene>
<organism evidence="12 13">
    <name type="scientific">Lederbergia ruris</name>
    <dbReference type="NCBI Taxonomy" id="217495"/>
    <lineage>
        <taxon>Bacteria</taxon>
        <taxon>Bacillati</taxon>
        <taxon>Bacillota</taxon>
        <taxon>Bacilli</taxon>
        <taxon>Bacillales</taxon>
        <taxon>Bacillaceae</taxon>
        <taxon>Lederbergia</taxon>
    </lineage>
</organism>
<keyword evidence="13" id="KW-1185">Reference proteome</keyword>
<evidence type="ECO:0000256" key="10">
    <source>
        <dbReference type="SAM" id="Phobius"/>
    </source>
</evidence>
<comment type="subcellular location">
    <subcellularLocation>
        <location evidence="2">Cell inner membrane</location>
        <topology evidence="2">Single-pass membrane protein</topology>
    </subcellularLocation>
    <subcellularLocation>
        <location evidence="1">Cell surface</location>
    </subcellularLocation>
</comment>
<evidence type="ECO:0000256" key="7">
    <source>
        <dbReference type="ARBA" id="ARBA00022989"/>
    </source>
</evidence>
<evidence type="ECO:0000256" key="1">
    <source>
        <dbReference type="ARBA" id="ARBA00004241"/>
    </source>
</evidence>
<reference evidence="12 13" key="1">
    <citation type="submission" date="2021-03" db="EMBL/GenBank/DDBJ databases">
        <title>Antimicrobial resistance genes in bacteria isolated from Japanese honey, and their potential for conferring macrolide and lincosamide resistance in the American foulbrood pathogen Paenibacillus larvae.</title>
        <authorList>
            <person name="Okamoto M."/>
            <person name="Kumagai M."/>
            <person name="Kanamori H."/>
            <person name="Takamatsu D."/>
        </authorList>
    </citation>
    <scope>NUCLEOTIDE SEQUENCE [LARGE SCALE GENOMIC DNA]</scope>
    <source>
        <strain evidence="12 13">J8TS2</strain>
    </source>
</reference>
<dbReference type="InterPro" id="IPR022346">
    <property type="entry name" value="T2SS_GspH"/>
</dbReference>
<protein>
    <submittedName>
        <fullName evidence="12">Competence protein ComGD</fullName>
    </submittedName>
</protein>
<keyword evidence="9" id="KW-0178">Competence</keyword>
<dbReference type="PROSITE" id="PS00409">
    <property type="entry name" value="PROKAR_NTER_METHYL"/>
    <property type="match status" value="1"/>
</dbReference>
<sequence>MKYFRSSKGFTLLEMLIVLSVVSIILLFSIFTYQSFSDMIQKKLFITQLEADLYYAHAYAVNRREKVQVQFSPIKKEYKVTDLHSSETLLQRSFPSTIYIQESNIASFVINADGNVSNFGTIIFRQNQHAIKLKFYIGKGRFIIEE</sequence>
<evidence type="ECO:0000256" key="9">
    <source>
        <dbReference type="ARBA" id="ARBA00023287"/>
    </source>
</evidence>
<dbReference type="InterPro" id="IPR016785">
    <property type="entry name" value="ComGD"/>
</dbReference>
<dbReference type="RefSeq" id="WP_212964829.1">
    <property type="nucleotide sequence ID" value="NZ_BORB01000001.1"/>
</dbReference>
<evidence type="ECO:0000256" key="4">
    <source>
        <dbReference type="ARBA" id="ARBA00022481"/>
    </source>
</evidence>
<evidence type="ECO:0000256" key="8">
    <source>
        <dbReference type="ARBA" id="ARBA00023136"/>
    </source>
</evidence>
<evidence type="ECO:0000313" key="13">
    <source>
        <dbReference type="Proteomes" id="UP000679950"/>
    </source>
</evidence>
<dbReference type="InterPro" id="IPR045584">
    <property type="entry name" value="Pilin-like"/>
</dbReference>
<feature type="transmembrane region" description="Helical" evidence="10">
    <location>
        <begin position="12"/>
        <end position="33"/>
    </location>
</feature>
<dbReference type="EMBL" id="BORB01000001">
    <property type="protein sequence ID" value="GIN55769.1"/>
    <property type="molecule type" value="Genomic_DNA"/>
</dbReference>
<dbReference type="NCBIfam" id="NF040982">
    <property type="entry name" value="ComGD"/>
    <property type="match status" value="1"/>
</dbReference>